<gene>
    <name evidence="2" type="ORF">QI30_03260</name>
</gene>
<keyword evidence="1" id="KW-1133">Transmembrane helix</keyword>
<dbReference type="RefSeq" id="WP_126989524.1">
    <property type="nucleotide sequence ID" value="NZ_JTFC01000009.1"/>
</dbReference>
<evidence type="ECO:0000313" key="2">
    <source>
        <dbReference type="EMBL" id="RUS57946.1"/>
    </source>
</evidence>
<feature type="transmembrane region" description="Helical" evidence="1">
    <location>
        <begin position="44"/>
        <end position="65"/>
    </location>
</feature>
<organism evidence="2 3">
    <name type="scientific">Candidatus Kurthia intestinigallinarum</name>
    <dbReference type="NCBI Taxonomy" id="1562256"/>
    <lineage>
        <taxon>Bacteria</taxon>
        <taxon>Bacillati</taxon>
        <taxon>Bacillota</taxon>
        <taxon>Bacilli</taxon>
        <taxon>Bacillales</taxon>
        <taxon>Caryophanaceae</taxon>
        <taxon>Kurthia</taxon>
    </lineage>
</organism>
<name>A0A433RXB0_9BACL</name>
<dbReference type="Proteomes" id="UP000288623">
    <property type="component" value="Unassembled WGS sequence"/>
</dbReference>
<dbReference type="OrthoDB" id="2456555at2"/>
<keyword evidence="1" id="KW-0472">Membrane</keyword>
<reference evidence="2 3" key="1">
    <citation type="submission" date="2014-11" db="EMBL/GenBank/DDBJ databases">
        <title>Genome sequence and analysis of novel Kurthia sp.</title>
        <authorList>
            <person name="Lawson J.N."/>
            <person name="Gonzalez J.E."/>
            <person name="Rinauldi L."/>
            <person name="Xuan Z."/>
            <person name="Firman A."/>
            <person name="Shaddox L."/>
            <person name="Trudeau A."/>
            <person name="Shah S."/>
            <person name="Reiman D."/>
        </authorList>
    </citation>
    <scope>NUCLEOTIDE SEQUENCE [LARGE SCALE GENOMIC DNA]</scope>
    <source>
        <strain evidence="2 3">3B1D</strain>
    </source>
</reference>
<feature type="transmembrane region" description="Helical" evidence="1">
    <location>
        <begin position="77"/>
        <end position="95"/>
    </location>
</feature>
<keyword evidence="3" id="KW-1185">Reference proteome</keyword>
<sequence>MNNSKVVLFYGLSLIGTLLLIVCAAKSTLSQTGSLENQWMGPGMWLAIIFAAVLYIVTIALYVFLEEAKVVHIILQIIGLLLAILFAVILGMEALALKDTILAYATFIAGGIVVVANIIILVLLLKRSKRNYYGSYTMYR</sequence>
<evidence type="ECO:0000313" key="3">
    <source>
        <dbReference type="Proteomes" id="UP000288623"/>
    </source>
</evidence>
<accession>A0A433RXB0</accession>
<protein>
    <submittedName>
        <fullName evidence="2">Uncharacterized protein</fullName>
    </submittedName>
</protein>
<dbReference type="EMBL" id="JTFC01000009">
    <property type="protein sequence ID" value="RUS57946.1"/>
    <property type="molecule type" value="Genomic_DNA"/>
</dbReference>
<comment type="caution">
    <text evidence="2">The sequence shown here is derived from an EMBL/GenBank/DDBJ whole genome shotgun (WGS) entry which is preliminary data.</text>
</comment>
<dbReference type="AlphaFoldDB" id="A0A433RXB0"/>
<evidence type="ECO:0000256" key="1">
    <source>
        <dbReference type="SAM" id="Phobius"/>
    </source>
</evidence>
<proteinExistence type="predicted"/>
<feature type="transmembrane region" description="Helical" evidence="1">
    <location>
        <begin position="101"/>
        <end position="125"/>
    </location>
</feature>
<keyword evidence="1" id="KW-0812">Transmembrane</keyword>